<feature type="region of interest" description="Disordered" evidence="1">
    <location>
        <begin position="398"/>
        <end position="481"/>
    </location>
</feature>
<keyword evidence="2" id="KW-0812">Transmembrane</keyword>
<dbReference type="Proteomes" id="UP001172159">
    <property type="component" value="Unassembled WGS sequence"/>
</dbReference>
<evidence type="ECO:0000313" key="4">
    <source>
        <dbReference type="Proteomes" id="UP001172159"/>
    </source>
</evidence>
<feature type="region of interest" description="Disordered" evidence="1">
    <location>
        <begin position="332"/>
        <end position="371"/>
    </location>
</feature>
<sequence length="481" mass="52140">MPPQLRIPISVTLPIDQDASLRLLPRGKYRGPPSKEAQIVGAVLGGIFALIIIYFVGRSLWKRYNKPRRGKYKPTEREDDSPTTRQINRENQDNLEDALAGAQAQNGATGNNLAVDRSTSVRSVMTLPVYRPKATENEQVLGREGERDGIDVVVEMPSAEQEEEMREQEMEALYQIRAARRRQLADREERRRLRREAREANDVVAMRELRERGRSQAAINTVEIEELRNEHERVKESRARAVSTVAYADLGVARADGTRIRANSTDSERIGLLSDAASIGASTQGDSLLSRRDRSHSAATLSIDTTNRPGTPSLTTGGSAYSLNSTALTSAGLPSAGMPSAGLSTRPRANSGANTPRISSATATPRAGSSPEIIDTADLADFAMPPPDYDEVSLDDITPMHSRRNSGVSGVSALSGRNSPFNEPPPDYPGPGPAQARSNRLSAAIQDLAAQAQEGQEPTGRQGLRLSQVPQIVIEPSSARP</sequence>
<gene>
    <name evidence="3" type="ORF">B0T21DRAFT_406849</name>
</gene>
<keyword evidence="2" id="KW-1133">Transmembrane helix</keyword>
<feature type="region of interest" description="Disordered" evidence="1">
    <location>
        <begin position="299"/>
        <end position="319"/>
    </location>
</feature>
<feature type="compositionally biased region" description="Polar residues" evidence="1">
    <location>
        <begin position="347"/>
        <end position="363"/>
    </location>
</feature>
<keyword evidence="4" id="KW-1185">Reference proteome</keyword>
<organism evidence="3 4">
    <name type="scientific">Apiosordaria backusii</name>
    <dbReference type="NCBI Taxonomy" id="314023"/>
    <lineage>
        <taxon>Eukaryota</taxon>
        <taxon>Fungi</taxon>
        <taxon>Dikarya</taxon>
        <taxon>Ascomycota</taxon>
        <taxon>Pezizomycotina</taxon>
        <taxon>Sordariomycetes</taxon>
        <taxon>Sordariomycetidae</taxon>
        <taxon>Sordariales</taxon>
        <taxon>Lasiosphaeriaceae</taxon>
        <taxon>Apiosordaria</taxon>
    </lineage>
</organism>
<keyword evidence="2" id="KW-0472">Membrane</keyword>
<evidence type="ECO:0000313" key="3">
    <source>
        <dbReference type="EMBL" id="KAK0748322.1"/>
    </source>
</evidence>
<proteinExistence type="predicted"/>
<evidence type="ECO:0000256" key="2">
    <source>
        <dbReference type="SAM" id="Phobius"/>
    </source>
</evidence>
<protein>
    <submittedName>
        <fullName evidence="3">Uncharacterized protein</fullName>
    </submittedName>
</protein>
<feature type="compositionally biased region" description="Pro residues" evidence="1">
    <location>
        <begin position="422"/>
        <end position="432"/>
    </location>
</feature>
<evidence type="ECO:0000256" key="1">
    <source>
        <dbReference type="SAM" id="MobiDB-lite"/>
    </source>
</evidence>
<accession>A0AA40K7K6</accession>
<dbReference type="EMBL" id="JAUKTV010000001">
    <property type="protein sequence ID" value="KAK0748322.1"/>
    <property type="molecule type" value="Genomic_DNA"/>
</dbReference>
<name>A0AA40K7K6_9PEZI</name>
<feature type="transmembrane region" description="Helical" evidence="2">
    <location>
        <begin position="39"/>
        <end position="61"/>
    </location>
</feature>
<comment type="caution">
    <text evidence="3">The sequence shown here is derived from an EMBL/GenBank/DDBJ whole genome shotgun (WGS) entry which is preliminary data.</text>
</comment>
<dbReference type="AlphaFoldDB" id="A0AA40K7K6"/>
<reference evidence="3" key="1">
    <citation type="submission" date="2023-06" db="EMBL/GenBank/DDBJ databases">
        <title>Genome-scale phylogeny and comparative genomics of the fungal order Sordariales.</title>
        <authorList>
            <consortium name="Lawrence Berkeley National Laboratory"/>
            <person name="Hensen N."/>
            <person name="Bonometti L."/>
            <person name="Westerberg I."/>
            <person name="Brannstrom I.O."/>
            <person name="Guillou S."/>
            <person name="Cros-Aarteil S."/>
            <person name="Calhoun S."/>
            <person name="Haridas S."/>
            <person name="Kuo A."/>
            <person name="Mondo S."/>
            <person name="Pangilinan J."/>
            <person name="Riley R."/>
            <person name="Labutti K."/>
            <person name="Andreopoulos B."/>
            <person name="Lipzen A."/>
            <person name="Chen C."/>
            <person name="Yanf M."/>
            <person name="Daum C."/>
            <person name="Ng V."/>
            <person name="Clum A."/>
            <person name="Steindorff A."/>
            <person name="Ohm R."/>
            <person name="Martin F."/>
            <person name="Silar P."/>
            <person name="Natvig D."/>
            <person name="Lalanne C."/>
            <person name="Gautier V."/>
            <person name="Ament-Velasquez S.L."/>
            <person name="Kruys A."/>
            <person name="Hutchinson M.I."/>
            <person name="Powell A.J."/>
            <person name="Barry K."/>
            <person name="Miller A.N."/>
            <person name="Grigoriev I.V."/>
            <person name="Debuchy R."/>
            <person name="Gladieux P."/>
            <person name="Thoren M.H."/>
            <person name="Johannesson H."/>
        </authorList>
    </citation>
    <scope>NUCLEOTIDE SEQUENCE</scope>
    <source>
        <strain evidence="3">CBS 540.89</strain>
    </source>
</reference>